<dbReference type="HAMAP" id="MF_02126">
    <property type="entry name" value="RF_methyltr_PrmC"/>
    <property type="match status" value="1"/>
</dbReference>
<comment type="catalytic activity">
    <reaction evidence="4 5">
        <text>L-glutaminyl-[peptide chain release factor] + S-adenosyl-L-methionine = N(5)-methyl-L-glutaminyl-[peptide chain release factor] + S-adenosyl-L-homocysteine + H(+)</text>
        <dbReference type="Rhea" id="RHEA:42896"/>
        <dbReference type="Rhea" id="RHEA-COMP:10271"/>
        <dbReference type="Rhea" id="RHEA-COMP:10272"/>
        <dbReference type="ChEBI" id="CHEBI:15378"/>
        <dbReference type="ChEBI" id="CHEBI:30011"/>
        <dbReference type="ChEBI" id="CHEBI:57856"/>
        <dbReference type="ChEBI" id="CHEBI:59789"/>
        <dbReference type="ChEBI" id="CHEBI:61891"/>
        <dbReference type="EC" id="2.1.1.297"/>
    </reaction>
</comment>
<protein>
    <recommendedName>
        <fullName evidence="5">Release factor glutamine methyltransferase</fullName>
        <shortName evidence="5">RF MTase</shortName>
        <ecNumber evidence="5">2.1.1.297</ecNumber>
    </recommendedName>
    <alternativeName>
        <fullName evidence="5">N5-glutamine methyltransferase PrmC</fullName>
    </alternativeName>
    <alternativeName>
        <fullName evidence="5">Protein-(glutamine-N5) MTase PrmC</fullName>
    </alternativeName>
    <alternativeName>
        <fullName evidence="5">Protein-glutamine N-methyltransferase PrmC</fullName>
    </alternativeName>
</protein>
<dbReference type="OrthoDB" id="9800643at2"/>
<dbReference type="Pfam" id="PF17827">
    <property type="entry name" value="PrmC_N"/>
    <property type="match status" value="1"/>
</dbReference>
<dbReference type="NCBIfam" id="TIGR00536">
    <property type="entry name" value="hemK_fam"/>
    <property type="match status" value="1"/>
</dbReference>
<dbReference type="InterPro" id="IPR029063">
    <property type="entry name" value="SAM-dependent_MTases_sf"/>
</dbReference>
<dbReference type="Proteomes" id="UP000305541">
    <property type="component" value="Unassembled WGS sequence"/>
</dbReference>
<proteinExistence type="inferred from homology"/>
<feature type="binding site" evidence="5">
    <location>
        <position position="146"/>
    </location>
    <ligand>
        <name>S-adenosyl-L-methionine</name>
        <dbReference type="ChEBI" id="CHEBI:59789"/>
    </ligand>
</feature>
<evidence type="ECO:0000256" key="3">
    <source>
        <dbReference type="ARBA" id="ARBA00022691"/>
    </source>
</evidence>
<dbReference type="InterPro" id="IPR002052">
    <property type="entry name" value="DNA_methylase_N6_adenine_CS"/>
</dbReference>
<dbReference type="PANTHER" id="PTHR18895">
    <property type="entry name" value="HEMK METHYLTRANSFERASE"/>
    <property type="match status" value="1"/>
</dbReference>
<sequence>MNNNPTYFEALRWASLFIDEHGGDENAPQILIMDTMEWTRTELIMHYRERLRPEQWIWFQKAINRVTKGEPVQYITNKANFFGREFYVDQRVLIPRVETEELIEEILKKNKNDGRNLRVLDIGTGSGDIAITLKLERPDWQITATDISTDALNVAKENAQRHEAVIDFKNGSLFEAVQGLKFDLIVSNPPYIAENERSEMDQSVLDFEPSIALFAQDNGLFWYKQIADQLNEYLNSTGQLFCEIGYQQGPPLGRYFKEKEYIKTVDIIKDLSQHDRILWAKMK</sequence>
<name>A0A5R9BZ29_9LACO</name>
<evidence type="ECO:0000313" key="8">
    <source>
        <dbReference type="EMBL" id="TLQ05340.1"/>
    </source>
</evidence>
<organism evidence="8 9">
    <name type="scientific">Pediococcus stilesii</name>
    <dbReference type="NCBI Taxonomy" id="331679"/>
    <lineage>
        <taxon>Bacteria</taxon>
        <taxon>Bacillati</taxon>
        <taxon>Bacillota</taxon>
        <taxon>Bacilli</taxon>
        <taxon>Lactobacillales</taxon>
        <taxon>Lactobacillaceae</taxon>
        <taxon>Pediococcus</taxon>
    </lineage>
</organism>
<evidence type="ECO:0000256" key="1">
    <source>
        <dbReference type="ARBA" id="ARBA00022603"/>
    </source>
</evidence>
<evidence type="ECO:0000256" key="2">
    <source>
        <dbReference type="ARBA" id="ARBA00022679"/>
    </source>
</evidence>
<dbReference type="RefSeq" id="WP_138473722.1">
    <property type="nucleotide sequence ID" value="NZ_VBTH01000002.1"/>
</dbReference>
<feature type="domain" description="Methyltransferase small" evidence="6">
    <location>
        <begin position="107"/>
        <end position="196"/>
    </location>
</feature>
<evidence type="ECO:0000256" key="4">
    <source>
        <dbReference type="ARBA" id="ARBA00048391"/>
    </source>
</evidence>
<feature type="binding site" evidence="5">
    <location>
        <position position="188"/>
    </location>
    <ligand>
        <name>S-adenosyl-L-methionine</name>
        <dbReference type="ChEBI" id="CHEBI:59789"/>
    </ligand>
</feature>
<accession>A0A5R9BZ29</accession>
<dbReference type="AlphaFoldDB" id="A0A5R9BZ29"/>
<evidence type="ECO:0000259" key="6">
    <source>
        <dbReference type="Pfam" id="PF05175"/>
    </source>
</evidence>
<dbReference type="SUPFAM" id="SSF53335">
    <property type="entry name" value="S-adenosyl-L-methionine-dependent methyltransferases"/>
    <property type="match status" value="1"/>
</dbReference>
<dbReference type="InterPro" id="IPR004556">
    <property type="entry name" value="HemK-like"/>
</dbReference>
<dbReference type="InterPro" id="IPR019874">
    <property type="entry name" value="RF_methyltr_PrmC"/>
</dbReference>
<keyword evidence="3 5" id="KW-0949">S-adenosyl-L-methionine</keyword>
<evidence type="ECO:0000259" key="7">
    <source>
        <dbReference type="Pfam" id="PF17827"/>
    </source>
</evidence>
<comment type="function">
    <text evidence="5">Methylates the class 1 translation termination release factors RF1/PrfA and RF2/PrfB on the glutamine residue of the universally conserved GGQ motif.</text>
</comment>
<dbReference type="InterPro" id="IPR007848">
    <property type="entry name" value="Small_mtfrase_dom"/>
</dbReference>
<feature type="binding site" evidence="5">
    <location>
        <begin position="188"/>
        <end position="191"/>
    </location>
    <ligand>
        <name>substrate</name>
    </ligand>
</feature>
<dbReference type="NCBIfam" id="TIGR03534">
    <property type="entry name" value="RF_mod_PrmC"/>
    <property type="match status" value="1"/>
</dbReference>
<gene>
    <name evidence="5 8" type="primary">prmC</name>
    <name evidence="8" type="ORF">FEZ51_01405</name>
</gene>
<dbReference type="GO" id="GO:0003676">
    <property type="term" value="F:nucleic acid binding"/>
    <property type="evidence" value="ECO:0007669"/>
    <property type="project" value="InterPro"/>
</dbReference>
<evidence type="ECO:0000256" key="5">
    <source>
        <dbReference type="HAMAP-Rule" id="MF_02126"/>
    </source>
</evidence>
<keyword evidence="1 5" id="KW-0489">Methyltransferase</keyword>
<dbReference type="InterPro" id="IPR040758">
    <property type="entry name" value="PrmC_N"/>
</dbReference>
<dbReference type="GO" id="GO:0032259">
    <property type="term" value="P:methylation"/>
    <property type="evidence" value="ECO:0007669"/>
    <property type="project" value="UniProtKB-KW"/>
</dbReference>
<dbReference type="EC" id="2.1.1.297" evidence="5"/>
<dbReference type="PROSITE" id="PS00092">
    <property type="entry name" value="N6_MTASE"/>
    <property type="match status" value="1"/>
</dbReference>
<evidence type="ECO:0000313" key="9">
    <source>
        <dbReference type="Proteomes" id="UP000305541"/>
    </source>
</evidence>
<dbReference type="GO" id="GO:0102559">
    <property type="term" value="F:peptide chain release factor N(5)-glutamine methyltransferase activity"/>
    <property type="evidence" value="ECO:0007669"/>
    <property type="project" value="UniProtKB-EC"/>
</dbReference>
<feature type="domain" description="Release factor glutamine methyltransferase N-terminal" evidence="7">
    <location>
        <begin position="9"/>
        <end position="76"/>
    </location>
</feature>
<dbReference type="CDD" id="cd02440">
    <property type="entry name" value="AdoMet_MTases"/>
    <property type="match status" value="1"/>
</dbReference>
<feature type="binding site" evidence="5">
    <location>
        <begin position="123"/>
        <end position="127"/>
    </location>
    <ligand>
        <name>S-adenosyl-L-methionine</name>
        <dbReference type="ChEBI" id="CHEBI:59789"/>
    </ligand>
</feature>
<dbReference type="Gene3D" id="3.40.50.150">
    <property type="entry name" value="Vaccinia Virus protein VP39"/>
    <property type="match status" value="1"/>
</dbReference>
<dbReference type="PANTHER" id="PTHR18895:SF74">
    <property type="entry name" value="MTRF1L RELEASE FACTOR GLUTAMINE METHYLTRANSFERASE"/>
    <property type="match status" value="1"/>
</dbReference>
<comment type="caution">
    <text evidence="5">Lacks conserved residue(s) required for the propagation of feature annotation.</text>
</comment>
<dbReference type="InterPro" id="IPR050320">
    <property type="entry name" value="N5-glutamine_MTase"/>
</dbReference>
<comment type="similarity">
    <text evidence="5">Belongs to the protein N5-glutamine methyltransferase family. PrmC subfamily.</text>
</comment>
<comment type="caution">
    <text evidence="8">The sequence shown here is derived from an EMBL/GenBank/DDBJ whole genome shotgun (WGS) entry which is preliminary data.</text>
</comment>
<dbReference type="Pfam" id="PF05175">
    <property type="entry name" value="MTS"/>
    <property type="match status" value="1"/>
</dbReference>
<reference evidence="8 9" key="1">
    <citation type="submission" date="2019-05" db="EMBL/GenBank/DDBJ databases">
        <title>The metagenome of a microbial culture collection derived from dairy environment covers the genomic content of the human microbiome.</title>
        <authorList>
            <person name="Roder T."/>
            <person name="Wuthrich D."/>
            <person name="Sattari Z."/>
            <person name="Von Ah U."/>
            <person name="Bar C."/>
            <person name="Ronchi F."/>
            <person name="Macpherson A.J."/>
            <person name="Ganal-Vonarburg S.C."/>
            <person name="Bruggmann R."/>
            <person name="Vergeres G."/>
        </authorList>
    </citation>
    <scope>NUCLEOTIDE SEQUENCE [LARGE SCALE GENOMIC DNA]</scope>
    <source>
        <strain evidence="8 9">FAM 18815</strain>
    </source>
</reference>
<keyword evidence="2 5" id="KW-0808">Transferase</keyword>
<dbReference type="EMBL" id="VBTH01000002">
    <property type="protein sequence ID" value="TLQ05340.1"/>
    <property type="molecule type" value="Genomic_DNA"/>
</dbReference>
<dbReference type="Gene3D" id="1.10.8.10">
    <property type="entry name" value="DNA helicase RuvA subunit, C-terminal domain"/>
    <property type="match status" value="1"/>
</dbReference>